<dbReference type="Pfam" id="PF00096">
    <property type="entry name" value="zf-C2H2"/>
    <property type="match status" value="3"/>
</dbReference>
<organism evidence="8 9">
    <name type="scientific">Meganyctiphanes norvegica</name>
    <name type="common">Northern krill</name>
    <name type="synonym">Thysanopoda norvegica</name>
    <dbReference type="NCBI Taxonomy" id="48144"/>
    <lineage>
        <taxon>Eukaryota</taxon>
        <taxon>Metazoa</taxon>
        <taxon>Ecdysozoa</taxon>
        <taxon>Arthropoda</taxon>
        <taxon>Crustacea</taxon>
        <taxon>Multicrustacea</taxon>
        <taxon>Malacostraca</taxon>
        <taxon>Eumalacostraca</taxon>
        <taxon>Eucarida</taxon>
        <taxon>Euphausiacea</taxon>
        <taxon>Euphausiidae</taxon>
        <taxon>Meganyctiphanes</taxon>
    </lineage>
</organism>
<evidence type="ECO:0000256" key="5">
    <source>
        <dbReference type="ARBA" id="ARBA00023242"/>
    </source>
</evidence>
<evidence type="ECO:0000256" key="2">
    <source>
        <dbReference type="ARBA" id="ARBA00022737"/>
    </source>
</evidence>
<accession>A0AAV2SSU2</accession>
<evidence type="ECO:0000313" key="9">
    <source>
        <dbReference type="Proteomes" id="UP001497623"/>
    </source>
</evidence>
<evidence type="ECO:0000256" key="1">
    <source>
        <dbReference type="ARBA" id="ARBA00022723"/>
    </source>
</evidence>
<dbReference type="EMBL" id="CAXKWB010113489">
    <property type="protein sequence ID" value="CAL4234718.1"/>
    <property type="molecule type" value="Genomic_DNA"/>
</dbReference>
<keyword evidence="5" id="KW-0539">Nucleus</keyword>
<evidence type="ECO:0000256" key="4">
    <source>
        <dbReference type="ARBA" id="ARBA00022833"/>
    </source>
</evidence>
<dbReference type="Gene3D" id="3.30.160.60">
    <property type="entry name" value="Classic Zinc Finger"/>
    <property type="match status" value="3"/>
</dbReference>
<feature type="domain" description="C2H2-type" evidence="7">
    <location>
        <begin position="36"/>
        <end position="63"/>
    </location>
</feature>
<dbReference type="InterPro" id="IPR036236">
    <property type="entry name" value="Znf_C2H2_sf"/>
</dbReference>
<dbReference type="InterPro" id="IPR013087">
    <property type="entry name" value="Znf_C2H2_type"/>
</dbReference>
<dbReference type="Proteomes" id="UP001497623">
    <property type="component" value="Unassembled WGS sequence"/>
</dbReference>
<dbReference type="PROSITE" id="PS50157">
    <property type="entry name" value="ZINC_FINGER_C2H2_2"/>
    <property type="match status" value="3"/>
</dbReference>
<dbReference type="AlphaFoldDB" id="A0AAV2SSU2"/>
<name>A0AAV2SSU2_MEGNR</name>
<proteinExistence type="predicted"/>
<keyword evidence="2" id="KW-0677">Repeat</keyword>
<evidence type="ECO:0000259" key="7">
    <source>
        <dbReference type="PROSITE" id="PS50157"/>
    </source>
</evidence>
<sequence length="102" mass="11865">MNSEAIPYECSHCGKRFIHNGHLIIHMKIHTVERPYKCNQCDKAFTRNGDLCRHKKIHTGVKPYQCNQCDKTFSQNSVLITHKKHTLERNHTSVTNVIILSH</sequence>
<reference evidence="8 9" key="1">
    <citation type="submission" date="2024-05" db="EMBL/GenBank/DDBJ databases">
        <authorList>
            <person name="Wallberg A."/>
        </authorList>
    </citation>
    <scope>NUCLEOTIDE SEQUENCE [LARGE SCALE GENOMIC DNA]</scope>
</reference>
<evidence type="ECO:0000256" key="3">
    <source>
        <dbReference type="ARBA" id="ARBA00022771"/>
    </source>
</evidence>
<comment type="caution">
    <text evidence="8">The sequence shown here is derived from an EMBL/GenBank/DDBJ whole genome shotgun (WGS) entry which is preliminary data.</text>
</comment>
<keyword evidence="3 6" id="KW-0863">Zinc-finger</keyword>
<keyword evidence="9" id="KW-1185">Reference proteome</keyword>
<dbReference type="FunFam" id="3.30.160.60:FF:000688">
    <property type="entry name" value="zinc finger protein 197 isoform X1"/>
    <property type="match status" value="1"/>
</dbReference>
<dbReference type="PROSITE" id="PS00028">
    <property type="entry name" value="ZINC_FINGER_C2H2_1"/>
    <property type="match status" value="2"/>
</dbReference>
<dbReference type="GO" id="GO:0008270">
    <property type="term" value="F:zinc ion binding"/>
    <property type="evidence" value="ECO:0007669"/>
    <property type="project" value="UniProtKB-KW"/>
</dbReference>
<keyword evidence="4" id="KW-0862">Zinc</keyword>
<dbReference type="InterPro" id="IPR050826">
    <property type="entry name" value="Krueppel_C2H2_ZnFinger"/>
</dbReference>
<dbReference type="PANTHER" id="PTHR24377">
    <property type="entry name" value="IP01015P-RELATED"/>
    <property type="match status" value="1"/>
</dbReference>
<gene>
    <name evidence="8" type="ORF">MNOR_LOCUS40003</name>
</gene>
<keyword evidence="1" id="KW-0479">Metal-binding</keyword>
<dbReference type="FunFam" id="3.30.160.60:FF:001872">
    <property type="entry name" value="Zinc finger protein"/>
    <property type="match status" value="1"/>
</dbReference>
<dbReference type="SMART" id="SM00355">
    <property type="entry name" value="ZnF_C2H2"/>
    <property type="match status" value="3"/>
</dbReference>
<dbReference type="SUPFAM" id="SSF57667">
    <property type="entry name" value="beta-beta-alpha zinc fingers"/>
    <property type="match status" value="2"/>
</dbReference>
<dbReference type="FunFam" id="3.30.160.60:FF:000016">
    <property type="entry name" value="zinc finger protein 37 homolog"/>
    <property type="match status" value="1"/>
</dbReference>
<feature type="domain" description="C2H2-type" evidence="7">
    <location>
        <begin position="8"/>
        <end position="35"/>
    </location>
</feature>
<evidence type="ECO:0000256" key="6">
    <source>
        <dbReference type="PROSITE-ProRule" id="PRU00042"/>
    </source>
</evidence>
<evidence type="ECO:0000313" key="8">
    <source>
        <dbReference type="EMBL" id="CAL4234718.1"/>
    </source>
</evidence>
<feature type="domain" description="C2H2-type" evidence="7">
    <location>
        <begin position="64"/>
        <end position="96"/>
    </location>
</feature>
<protein>
    <recommendedName>
        <fullName evidence="7">C2H2-type domain-containing protein</fullName>
    </recommendedName>
</protein>